<name>A0A0C9ZZG6_9AGAM</name>
<sequence length="362" mass="41263">MQRFQNCHWGLNPHVDPQFGDCPKSRKVTLPGEQGRAIDVTLDLLSDERVTHYGLNGRATNVFPAKSEAFRCKDGIVAKLFWAEQSRTSEPEILWKVYEIAERHEEVRGHVPDMMCYHTYWDTSTALIRDRLGLKPNGARVLYLIVLRKLRPITELVETDFLRAWWATVKCHLTLWKNGVYHRDISPSNLMFKRTSDGKIMGVLNDFDLASIEDGLTGTERTGTVPFMALELLHPEGLRGQTKHAYEYDAESFIWALTWITLRYDNGTLRATGRPLDEWLGVNATTCRREKSAFLLYTNRRKLQAGIGHEENLPVAHACMDNLLRYTASKVSSANPNQVMEVDAAFAKLLRDSVPAFVIANK</sequence>
<dbReference type="Proteomes" id="UP000054018">
    <property type="component" value="Unassembled WGS sequence"/>
</dbReference>
<dbReference type="PANTHER" id="PTHR38248:SF2">
    <property type="entry name" value="FUNK1 11"/>
    <property type="match status" value="1"/>
</dbReference>
<dbReference type="GO" id="GO:0004672">
    <property type="term" value="F:protein kinase activity"/>
    <property type="evidence" value="ECO:0007669"/>
    <property type="project" value="InterPro"/>
</dbReference>
<dbReference type="InterPro" id="IPR011009">
    <property type="entry name" value="Kinase-like_dom_sf"/>
</dbReference>
<evidence type="ECO:0000259" key="1">
    <source>
        <dbReference type="PROSITE" id="PS50011"/>
    </source>
</evidence>
<dbReference type="InterPro" id="IPR000719">
    <property type="entry name" value="Prot_kinase_dom"/>
</dbReference>
<protein>
    <recommendedName>
        <fullName evidence="1">Protein kinase domain-containing protein</fullName>
    </recommendedName>
</protein>
<dbReference type="Gene3D" id="1.10.510.10">
    <property type="entry name" value="Transferase(Phosphotransferase) domain 1"/>
    <property type="match status" value="1"/>
</dbReference>
<dbReference type="PROSITE" id="PS50011">
    <property type="entry name" value="PROTEIN_KINASE_DOM"/>
    <property type="match status" value="1"/>
</dbReference>
<dbReference type="HOGENOM" id="CLU_045218_2_0_1"/>
<dbReference type="InterPro" id="IPR040976">
    <property type="entry name" value="Pkinase_fungal"/>
</dbReference>
<evidence type="ECO:0000313" key="3">
    <source>
        <dbReference type="Proteomes" id="UP000054018"/>
    </source>
</evidence>
<dbReference type="AlphaFoldDB" id="A0A0C9ZZG6"/>
<accession>A0A0C9ZZG6</accession>
<dbReference type="GO" id="GO:0005524">
    <property type="term" value="F:ATP binding"/>
    <property type="evidence" value="ECO:0007669"/>
    <property type="project" value="InterPro"/>
</dbReference>
<evidence type="ECO:0000313" key="2">
    <source>
        <dbReference type="EMBL" id="KIK25183.1"/>
    </source>
</evidence>
<dbReference type="EMBL" id="KN833710">
    <property type="protein sequence ID" value="KIK25183.1"/>
    <property type="molecule type" value="Genomic_DNA"/>
</dbReference>
<proteinExistence type="predicted"/>
<dbReference type="STRING" id="765257.A0A0C9ZZG6"/>
<reference evidence="2 3" key="1">
    <citation type="submission" date="2014-04" db="EMBL/GenBank/DDBJ databases">
        <authorList>
            <consortium name="DOE Joint Genome Institute"/>
            <person name="Kuo A."/>
            <person name="Kohler A."/>
            <person name="Costa M.D."/>
            <person name="Nagy L.G."/>
            <person name="Floudas D."/>
            <person name="Copeland A."/>
            <person name="Barry K.W."/>
            <person name="Cichocki N."/>
            <person name="Veneault-Fourrey C."/>
            <person name="LaButti K."/>
            <person name="Lindquist E.A."/>
            <person name="Lipzen A."/>
            <person name="Lundell T."/>
            <person name="Morin E."/>
            <person name="Murat C."/>
            <person name="Sun H."/>
            <person name="Tunlid A."/>
            <person name="Henrissat B."/>
            <person name="Grigoriev I.V."/>
            <person name="Hibbett D.S."/>
            <person name="Martin F."/>
            <person name="Nordberg H.P."/>
            <person name="Cantor M.N."/>
            <person name="Hua S.X."/>
        </authorList>
    </citation>
    <scope>NUCLEOTIDE SEQUENCE [LARGE SCALE GENOMIC DNA]</scope>
    <source>
        <strain evidence="2 3">441</strain>
    </source>
</reference>
<dbReference type="PANTHER" id="PTHR38248">
    <property type="entry name" value="FUNK1 6"/>
    <property type="match status" value="1"/>
</dbReference>
<gene>
    <name evidence="2" type="ORF">PISMIDRAFT_97165</name>
</gene>
<reference evidence="3" key="2">
    <citation type="submission" date="2015-01" db="EMBL/GenBank/DDBJ databases">
        <title>Evolutionary Origins and Diversification of the Mycorrhizal Mutualists.</title>
        <authorList>
            <consortium name="DOE Joint Genome Institute"/>
            <consortium name="Mycorrhizal Genomics Consortium"/>
            <person name="Kohler A."/>
            <person name="Kuo A."/>
            <person name="Nagy L.G."/>
            <person name="Floudas D."/>
            <person name="Copeland A."/>
            <person name="Barry K.W."/>
            <person name="Cichocki N."/>
            <person name="Veneault-Fourrey C."/>
            <person name="LaButti K."/>
            <person name="Lindquist E.A."/>
            <person name="Lipzen A."/>
            <person name="Lundell T."/>
            <person name="Morin E."/>
            <person name="Murat C."/>
            <person name="Riley R."/>
            <person name="Ohm R."/>
            <person name="Sun H."/>
            <person name="Tunlid A."/>
            <person name="Henrissat B."/>
            <person name="Grigoriev I.V."/>
            <person name="Hibbett D.S."/>
            <person name="Martin F."/>
        </authorList>
    </citation>
    <scope>NUCLEOTIDE SEQUENCE [LARGE SCALE GENOMIC DNA]</scope>
    <source>
        <strain evidence="3">441</strain>
    </source>
</reference>
<dbReference type="OrthoDB" id="2691104at2759"/>
<dbReference type="SUPFAM" id="SSF56112">
    <property type="entry name" value="Protein kinase-like (PK-like)"/>
    <property type="match status" value="1"/>
</dbReference>
<dbReference type="Pfam" id="PF17667">
    <property type="entry name" value="Pkinase_fungal"/>
    <property type="match status" value="1"/>
</dbReference>
<organism evidence="2 3">
    <name type="scientific">Pisolithus microcarpus 441</name>
    <dbReference type="NCBI Taxonomy" id="765257"/>
    <lineage>
        <taxon>Eukaryota</taxon>
        <taxon>Fungi</taxon>
        <taxon>Dikarya</taxon>
        <taxon>Basidiomycota</taxon>
        <taxon>Agaricomycotina</taxon>
        <taxon>Agaricomycetes</taxon>
        <taxon>Agaricomycetidae</taxon>
        <taxon>Boletales</taxon>
        <taxon>Sclerodermatineae</taxon>
        <taxon>Pisolithaceae</taxon>
        <taxon>Pisolithus</taxon>
    </lineage>
</organism>
<feature type="domain" description="Protein kinase" evidence="1">
    <location>
        <begin position="1"/>
        <end position="357"/>
    </location>
</feature>
<keyword evidence="3" id="KW-1185">Reference proteome</keyword>